<sequence length="288" mass="30555">MNVGINTFVPISLLTALCIVTAVYGIKCTNRTFVSTKPSEVKNGAECSSSGCVVAYCTFGPSARVLYQTCVTDRENCAQMAKKCEVMQQALGTGKLGGCKECREADYCNVEALISQPKAINNGTVPNPAPVNNNGTAPNPDVVNNNGTAPNPDVVNNNGTAPNPAPVNNNGTAPNPAKQTIQTSTEKPIKISTASLNNTEKPINMTTASLKNTENPIEMTTESLKDTEKPIEMTTAPDTVKPTKMSTASVAVTKMNMPTTHQYVQVTNKNATKSATTDKYLWGIEFGV</sequence>
<protein>
    <submittedName>
        <fullName evidence="4">Uncharacterized protein</fullName>
    </submittedName>
</protein>
<feature type="chain" id="PRO_5037470873" evidence="2">
    <location>
        <begin position="26"/>
        <end position="288"/>
    </location>
</feature>
<evidence type="ECO:0000256" key="1">
    <source>
        <dbReference type="SAM" id="MobiDB-lite"/>
    </source>
</evidence>
<evidence type="ECO:0000313" key="4">
    <source>
        <dbReference type="WBParaSite" id="Gr19_v10_g9649.t1"/>
    </source>
</evidence>
<proteinExistence type="predicted"/>
<keyword evidence="3" id="KW-1185">Reference proteome</keyword>
<evidence type="ECO:0000256" key="2">
    <source>
        <dbReference type="SAM" id="SignalP"/>
    </source>
</evidence>
<name>A0A914ICS9_GLORO</name>
<keyword evidence="2" id="KW-0732">Signal</keyword>
<reference evidence="4" key="1">
    <citation type="submission" date="2022-11" db="UniProtKB">
        <authorList>
            <consortium name="WormBaseParasite"/>
        </authorList>
    </citation>
    <scope>IDENTIFICATION</scope>
</reference>
<organism evidence="3 4">
    <name type="scientific">Globodera rostochiensis</name>
    <name type="common">Golden nematode worm</name>
    <name type="synonym">Heterodera rostochiensis</name>
    <dbReference type="NCBI Taxonomy" id="31243"/>
    <lineage>
        <taxon>Eukaryota</taxon>
        <taxon>Metazoa</taxon>
        <taxon>Ecdysozoa</taxon>
        <taxon>Nematoda</taxon>
        <taxon>Chromadorea</taxon>
        <taxon>Rhabditida</taxon>
        <taxon>Tylenchina</taxon>
        <taxon>Tylenchomorpha</taxon>
        <taxon>Tylenchoidea</taxon>
        <taxon>Heteroderidae</taxon>
        <taxon>Heteroderinae</taxon>
        <taxon>Globodera</taxon>
    </lineage>
</organism>
<evidence type="ECO:0000313" key="3">
    <source>
        <dbReference type="Proteomes" id="UP000887572"/>
    </source>
</evidence>
<dbReference type="WBParaSite" id="Gr19_v10_g9649.t1">
    <property type="protein sequence ID" value="Gr19_v10_g9649.t1"/>
    <property type="gene ID" value="Gr19_v10_g9649"/>
</dbReference>
<dbReference type="AlphaFoldDB" id="A0A914ICS9"/>
<accession>A0A914ICS9</accession>
<feature type="signal peptide" evidence="2">
    <location>
        <begin position="1"/>
        <end position="25"/>
    </location>
</feature>
<feature type="region of interest" description="Disordered" evidence="1">
    <location>
        <begin position="126"/>
        <end position="184"/>
    </location>
</feature>
<dbReference type="Proteomes" id="UP000887572">
    <property type="component" value="Unplaced"/>
</dbReference>